<evidence type="ECO:0000313" key="1">
    <source>
        <dbReference type="EMBL" id="CAG8606316.1"/>
    </source>
</evidence>
<reference evidence="1" key="1">
    <citation type="submission" date="2021-06" db="EMBL/GenBank/DDBJ databases">
        <authorList>
            <person name="Kallberg Y."/>
            <person name="Tangrot J."/>
            <person name="Rosling A."/>
        </authorList>
    </citation>
    <scope>NUCLEOTIDE SEQUENCE</scope>
    <source>
        <strain evidence="1">CL356</strain>
    </source>
</reference>
<accession>A0ACA9MYG2</accession>
<gene>
    <name evidence="1" type="ORF">ACOLOM_LOCUS6864</name>
</gene>
<dbReference type="Proteomes" id="UP000789525">
    <property type="component" value="Unassembled WGS sequence"/>
</dbReference>
<keyword evidence="2" id="KW-1185">Reference proteome</keyword>
<sequence>MKGATNQYKSPLTEQRKQDETAFVIGEDDDDQAPASPTDDPDGPAETNGDPPKGNDLEDSALIQPELGEATVPAVPKKYWLTKGDTLHGIALRFKVNVKPPPPPPDAEEREERRKRERAAKQFQFVTKEVDWGVAKTYVALADDPDMDVAYGMKRKEMGRPDSGSNRPGVAIDQYLDDLEWEREQLRSGVSPKIAPFPFFTGNA</sequence>
<comment type="caution">
    <text evidence="1">The sequence shown here is derived from an EMBL/GenBank/DDBJ whole genome shotgun (WGS) entry which is preliminary data.</text>
</comment>
<name>A0ACA9MYG2_9GLOM</name>
<evidence type="ECO:0000313" key="2">
    <source>
        <dbReference type="Proteomes" id="UP000789525"/>
    </source>
</evidence>
<protein>
    <submittedName>
        <fullName evidence="1">17275_t:CDS:1</fullName>
    </submittedName>
</protein>
<organism evidence="1 2">
    <name type="scientific">Acaulospora colombiana</name>
    <dbReference type="NCBI Taxonomy" id="27376"/>
    <lineage>
        <taxon>Eukaryota</taxon>
        <taxon>Fungi</taxon>
        <taxon>Fungi incertae sedis</taxon>
        <taxon>Mucoromycota</taxon>
        <taxon>Glomeromycotina</taxon>
        <taxon>Glomeromycetes</taxon>
        <taxon>Diversisporales</taxon>
        <taxon>Acaulosporaceae</taxon>
        <taxon>Acaulospora</taxon>
    </lineage>
</organism>
<proteinExistence type="predicted"/>
<dbReference type="EMBL" id="CAJVPT010014654">
    <property type="protein sequence ID" value="CAG8606316.1"/>
    <property type="molecule type" value="Genomic_DNA"/>
</dbReference>